<evidence type="ECO:0000256" key="1">
    <source>
        <dbReference type="ARBA" id="ARBA00022884"/>
    </source>
</evidence>
<dbReference type="AlphaFoldDB" id="A0A9P4MMH6"/>
<protein>
    <submittedName>
        <fullName evidence="5">RNA-binding domain-containing protein</fullName>
    </submittedName>
</protein>
<evidence type="ECO:0000313" key="6">
    <source>
        <dbReference type="Proteomes" id="UP000799536"/>
    </source>
</evidence>
<dbReference type="PANTHER" id="PTHR47640">
    <property type="entry name" value="TRNA SELENOCYSTEINE 1-ASSOCIATED PROTEIN 1-RELATED-RELATED"/>
    <property type="match status" value="1"/>
</dbReference>
<feature type="region of interest" description="Disordered" evidence="3">
    <location>
        <begin position="96"/>
        <end position="142"/>
    </location>
</feature>
<dbReference type="OrthoDB" id="1749473at2759"/>
<dbReference type="Gene3D" id="3.30.70.330">
    <property type="match status" value="1"/>
</dbReference>
<evidence type="ECO:0000313" key="5">
    <source>
        <dbReference type="EMBL" id="KAF2198309.1"/>
    </source>
</evidence>
<keyword evidence="1 2" id="KW-0694">RNA-binding</keyword>
<feature type="non-terminal residue" evidence="5">
    <location>
        <position position="255"/>
    </location>
</feature>
<comment type="caution">
    <text evidence="5">The sequence shown here is derived from an EMBL/GenBank/DDBJ whole genome shotgun (WGS) entry which is preliminary data.</text>
</comment>
<sequence length="255" mass="27814">FAGFAPRSVASRAPTVTAPQVYAPQMMTTQAPMNGAGYQPTAYPQQGSYYPQQSYVNPAAPTIINPFLNQGAKNGAYDPEMEARIAEWSSAYMPKDDAAGKKPTGNDTSYGSTQSVQVGHSDSKNVASGVEGEKKKTVVRQGGGKVWEDTSLTEWDPSHPRLMVGNLAGEVTDESLLKAFSKYPSVQKTRVVRDKRTTKSKGYGFVSFSDTDDFFRAAKEMKGKYIGSHPVTVERARTEIKVTTEKDRKHGKNGK</sequence>
<dbReference type="GO" id="GO:0003729">
    <property type="term" value="F:mRNA binding"/>
    <property type="evidence" value="ECO:0007669"/>
    <property type="project" value="InterPro"/>
</dbReference>
<dbReference type="SMART" id="SM00360">
    <property type="entry name" value="RRM"/>
    <property type="match status" value="1"/>
</dbReference>
<dbReference type="InterPro" id="IPR012677">
    <property type="entry name" value="Nucleotide-bd_a/b_plait_sf"/>
</dbReference>
<evidence type="ECO:0000256" key="2">
    <source>
        <dbReference type="PROSITE-ProRule" id="PRU00176"/>
    </source>
</evidence>
<accession>A0A9P4MMH6</accession>
<dbReference type="SUPFAM" id="SSF54928">
    <property type="entry name" value="RNA-binding domain, RBD"/>
    <property type="match status" value="1"/>
</dbReference>
<name>A0A9P4MMH6_9PLEO</name>
<dbReference type="PANTHER" id="PTHR47640:SF11">
    <property type="entry name" value="RNA-BINDING PROTEIN 42"/>
    <property type="match status" value="1"/>
</dbReference>
<feature type="domain" description="RRM" evidence="4">
    <location>
        <begin position="160"/>
        <end position="238"/>
    </location>
</feature>
<keyword evidence="6" id="KW-1185">Reference proteome</keyword>
<dbReference type="InterPro" id="IPR035979">
    <property type="entry name" value="RBD_domain_sf"/>
</dbReference>
<proteinExistence type="predicted"/>
<organism evidence="5 6">
    <name type="scientific">Delitschia confertaspora ATCC 74209</name>
    <dbReference type="NCBI Taxonomy" id="1513339"/>
    <lineage>
        <taxon>Eukaryota</taxon>
        <taxon>Fungi</taxon>
        <taxon>Dikarya</taxon>
        <taxon>Ascomycota</taxon>
        <taxon>Pezizomycotina</taxon>
        <taxon>Dothideomycetes</taxon>
        <taxon>Pleosporomycetidae</taxon>
        <taxon>Pleosporales</taxon>
        <taxon>Delitschiaceae</taxon>
        <taxon>Delitschia</taxon>
    </lineage>
</organism>
<dbReference type="PROSITE" id="PS50102">
    <property type="entry name" value="RRM"/>
    <property type="match status" value="1"/>
</dbReference>
<evidence type="ECO:0000256" key="3">
    <source>
        <dbReference type="SAM" id="MobiDB-lite"/>
    </source>
</evidence>
<dbReference type="Proteomes" id="UP000799536">
    <property type="component" value="Unassembled WGS sequence"/>
</dbReference>
<dbReference type="EMBL" id="ML994154">
    <property type="protein sequence ID" value="KAF2198309.1"/>
    <property type="molecule type" value="Genomic_DNA"/>
</dbReference>
<reference evidence="5" key="1">
    <citation type="journal article" date="2020" name="Stud. Mycol.">
        <title>101 Dothideomycetes genomes: a test case for predicting lifestyles and emergence of pathogens.</title>
        <authorList>
            <person name="Haridas S."/>
            <person name="Albert R."/>
            <person name="Binder M."/>
            <person name="Bloem J."/>
            <person name="Labutti K."/>
            <person name="Salamov A."/>
            <person name="Andreopoulos B."/>
            <person name="Baker S."/>
            <person name="Barry K."/>
            <person name="Bills G."/>
            <person name="Bluhm B."/>
            <person name="Cannon C."/>
            <person name="Castanera R."/>
            <person name="Culley D."/>
            <person name="Daum C."/>
            <person name="Ezra D."/>
            <person name="Gonzalez J."/>
            <person name="Henrissat B."/>
            <person name="Kuo A."/>
            <person name="Liang C."/>
            <person name="Lipzen A."/>
            <person name="Lutzoni F."/>
            <person name="Magnuson J."/>
            <person name="Mondo S."/>
            <person name="Nolan M."/>
            <person name="Ohm R."/>
            <person name="Pangilinan J."/>
            <person name="Park H.-J."/>
            <person name="Ramirez L."/>
            <person name="Alfaro M."/>
            <person name="Sun H."/>
            <person name="Tritt A."/>
            <person name="Yoshinaga Y."/>
            <person name="Zwiers L.-H."/>
            <person name="Turgeon B."/>
            <person name="Goodwin S."/>
            <person name="Spatafora J."/>
            <person name="Crous P."/>
            <person name="Grigoriev I."/>
        </authorList>
    </citation>
    <scope>NUCLEOTIDE SEQUENCE</scope>
    <source>
        <strain evidence="5">ATCC 74209</strain>
    </source>
</reference>
<gene>
    <name evidence="5" type="ORF">GQ43DRAFT_350929</name>
</gene>
<feature type="non-terminal residue" evidence="5">
    <location>
        <position position="1"/>
    </location>
</feature>
<evidence type="ECO:0000259" key="4">
    <source>
        <dbReference type="PROSITE" id="PS50102"/>
    </source>
</evidence>
<dbReference type="Pfam" id="PF00076">
    <property type="entry name" value="RRM_1"/>
    <property type="match status" value="1"/>
</dbReference>
<feature type="compositionally biased region" description="Polar residues" evidence="3">
    <location>
        <begin position="105"/>
        <end position="126"/>
    </location>
</feature>
<dbReference type="InterPro" id="IPR000504">
    <property type="entry name" value="RRM_dom"/>
</dbReference>
<dbReference type="InterPro" id="IPR050825">
    <property type="entry name" value="RBM42_RBP45_47-like"/>
</dbReference>